<keyword evidence="6" id="KW-0812">Transmembrane</keyword>
<dbReference type="InterPro" id="IPR018902">
    <property type="entry name" value="CMI2A-C-like_dom"/>
</dbReference>
<comment type="caution">
    <text evidence="8">The sequence shown here is derived from an EMBL/GenBank/DDBJ whole genome shotgun (WGS) entry which is preliminary data.</text>
</comment>
<feature type="transmembrane region" description="Helical" evidence="6">
    <location>
        <begin position="229"/>
        <end position="249"/>
    </location>
</feature>
<evidence type="ECO:0000256" key="1">
    <source>
        <dbReference type="ARBA" id="ARBA00004430"/>
    </source>
</evidence>
<keyword evidence="2" id="KW-0963">Cytoplasm</keyword>
<evidence type="ECO:0000256" key="5">
    <source>
        <dbReference type="ARBA" id="ARBA00035661"/>
    </source>
</evidence>
<evidence type="ECO:0000256" key="6">
    <source>
        <dbReference type="SAM" id="Phobius"/>
    </source>
</evidence>
<feature type="non-terminal residue" evidence="8">
    <location>
        <position position="338"/>
    </location>
</feature>
<dbReference type="AlphaFoldDB" id="A0A3L8SED9"/>
<dbReference type="PANTHER" id="PTHR47299">
    <property type="entry name" value="PROTEIN FAM166A"/>
    <property type="match status" value="1"/>
</dbReference>
<feature type="non-terminal residue" evidence="8">
    <location>
        <position position="1"/>
    </location>
</feature>
<keyword evidence="6" id="KW-1133">Transmembrane helix</keyword>
<sequence>YVTHQPITSPAEVPLGRRPVLEEPLTAQVEPRYWRCPPGTAALAAPPAWLPPEPLPGLALHPEAGGIEREVAKPPLAGVLGRGTGTCQCNCGGSKTLENGGVVLPGGVATADYPLPVLPVPNAIRQKVILGYTGFIPCSMDNVGMTYLLSVKKAMQEFDRRQLLERNPPYTLGTRFPLTHWPDTKIYNRAGLIPNYAGFVPYLQDTCGLTYGDSTRESYRCEQRRRGRALFLLKLSLLLSCGILVLLVLRDQVIHVALSLCELHLIHALARVPVQEGLSAEHRSELLRNAFEQLLDGRAVANEGGRHFEAARWNVTDCCLNVIRNPFNKIAAIFVLNV</sequence>
<evidence type="ECO:0000256" key="2">
    <source>
        <dbReference type="ARBA" id="ARBA00022490"/>
    </source>
</evidence>
<reference evidence="8 9" key="1">
    <citation type="journal article" date="2018" name="Proc. R. Soc. B">
        <title>A non-coding region near Follistatin controls head colour polymorphism in the Gouldian finch.</title>
        <authorList>
            <person name="Toomey M.B."/>
            <person name="Marques C.I."/>
            <person name="Andrade P."/>
            <person name="Araujo P.M."/>
            <person name="Sabatino S."/>
            <person name="Gazda M.A."/>
            <person name="Afonso S."/>
            <person name="Lopes R.J."/>
            <person name="Corbo J.C."/>
            <person name="Carneiro M."/>
        </authorList>
    </citation>
    <scope>NUCLEOTIDE SEQUENCE [LARGE SCALE GENOMIC DNA]</scope>
    <source>
        <strain evidence="8">Red01</strain>
        <tissue evidence="8">Muscle</tissue>
    </source>
</reference>
<dbReference type="Pfam" id="PF10629">
    <property type="entry name" value="CMI2B-like"/>
    <property type="match status" value="1"/>
</dbReference>
<evidence type="ECO:0000256" key="4">
    <source>
        <dbReference type="ARBA" id="ARBA00023273"/>
    </source>
</evidence>
<dbReference type="Proteomes" id="UP000276834">
    <property type="component" value="Unassembled WGS sequence"/>
</dbReference>
<comment type="subcellular location">
    <subcellularLocation>
        <location evidence="1">Cytoplasm</location>
        <location evidence="1">Cytoskeleton</location>
        <location evidence="1">Cilium axoneme</location>
    </subcellularLocation>
</comment>
<protein>
    <recommendedName>
        <fullName evidence="7">Ciliary microtubule inner protein 2A-C-like domain-containing protein</fullName>
    </recommendedName>
</protein>
<dbReference type="GO" id="GO:0005634">
    <property type="term" value="C:nucleus"/>
    <property type="evidence" value="ECO:0007669"/>
    <property type="project" value="TreeGrafter"/>
</dbReference>
<dbReference type="GO" id="GO:0015630">
    <property type="term" value="C:microtubule cytoskeleton"/>
    <property type="evidence" value="ECO:0007669"/>
    <property type="project" value="UniProtKB-ARBA"/>
</dbReference>
<keyword evidence="9" id="KW-1185">Reference proteome</keyword>
<dbReference type="EMBL" id="QUSF01000027">
    <property type="protein sequence ID" value="RLW00441.1"/>
    <property type="molecule type" value="Genomic_DNA"/>
</dbReference>
<gene>
    <name evidence="8" type="ORF">DV515_00008921</name>
</gene>
<dbReference type="GO" id="GO:0005930">
    <property type="term" value="C:axoneme"/>
    <property type="evidence" value="ECO:0007669"/>
    <property type="project" value="UniProtKB-SubCell"/>
</dbReference>
<dbReference type="InterPro" id="IPR052683">
    <property type="entry name" value="CIMIP2A"/>
</dbReference>
<evidence type="ECO:0000313" key="9">
    <source>
        <dbReference type="Proteomes" id="UP000276834"/>
    </source>
</evidence>
<organism evidence="8 9">
    <name type="scientific">Chloebia gouldiae</name>
    <name type="common">Gouldian finch</name>
    <name type="synonym">Erythrura gouldiae</name>
    <dbReference type="NCBI Taxonomy" id="44316"/>
    <lineage>
        <taxon>Eukaryota</taxon>
        <taxon>Metazoa</taxon>
        <taxon>Chordata</taxon>
        <taxon>Craniata</taxon>
        <taxon>Vertebrata</taxon>
        <taxon>Euteleostomi</taxon>
        <taxon>Archelosauria</taxon>
        <taxon>Archosauria</taxon>
        <taxon>Dinosauria</taxon>
        <taxon>Saurischia</taxon>
        <taxon>Theropoda</taxon>
        <taxon>Coelurosauria</taxon>
        <taxon>Aves</taxon>
        <taxon>Neognathae</taxon>
        <taxon>Neoaves</taxon>
        <taxon>Telluraves</taxon>
        <taxon>Australaves</taxon>
        <taxon>Passeriformes</taxon>
        <taxon>Passeroidea</taxon>
        <taxon>Passeridae</taxon>
        <taxon>Chloebia</taxon>
    </lineage>
</organism>
<dbReference type="PANTHER" id="PTHR47299:SF1">
    <property type="entry name" value="PROTEIN FAM166A"/>
    <property type="match status" value="1"/>
</dbReference>
<name>A0A3L8SED9_CHLGU</name>
<keyword evidence="6" id="KW-0472">Membrane</keyword>
<keyword evidence="4" id="KW-0966">Cell projection</keyword>
<feature type="domain" description="Ciliary microtubule inner protein 2A-C-like" evidence="7">
    <location>
        <begin position="191"/>
        <end position="217"/>
    </location>
</feature>
<dbReference type="OrthoDB" id="2019884at2759"/>
<accession>A0A3L8SED9</accession>
<evidence type="ECO:0000256" key="3">
    <source>
        <dbReference type="ARBA" id="ARBA00023212"/>
    </source>
</evidence>
<proteinExistence type="inferred from homology"/>
<comment type="similarity">
    <text evidence="5">Belongs to the CIMIP2 family.</text>
</comment>
<evidence type="ECO:0000259" key="7">
    <source>
        <dbReference type="Pfam" id="PF10629"/>
    </source>
</evidence>
<evidence type="ECO:0000313" key="8">
    <source>
        <dbReference type="EMBL" id="RLW00441.1"/>
    </source>
</evidence>
<keyword evidence="3" id="KW-0206">Cytoskeleton</keyword>